<dbReference type="VEuPathDB" id="TriTrypDB:BCY84_19466"/>
<evidence type="ECO:0000313" key="2">
    <source>
        <dbReference type="EMBL" id="PWU95306.1"/>
    </source>
</evidence>
<dbReference type="VEuPathDB" id="TriTrypDB:ECC02_000952"/>
<dbReference type="VEuPathDB" id="TriTrypDB:TcCLB.504109.189"/>
<keyword evidence="2" id="KW-0347">Helicase</keyword>
<feature type="chain" id="PRO_5015869271" evidence="1">
    <location>
        <begin position="17"/>
        <end position="275"/>
    </location>
</feature>
<reference evidence="2 3" key="1">
    <citation type="journal article" date="2018" name="Microb. Genom.">
        <title>Expanding an expanded genome: long-read sequencing of Trypanosoma cruzi.</title>
        <authorList>
            <person name="Berna L."/>
            <person name="Rodriguez M."/>
            <person name="Chiribao M.L."/>
            <person name="Parodi-Talice A."/>
            <person name="Pita S."/>
            <person name="Rijo G."/>
            <person name="Alvarez-Valin F."/>
            <person name="Robello C."/>
        </authorList>
    </citation>
    <scope>NUCLEOTIDE SEQUENCE [LARGE SCALE GENOMIC DNA]</scope>
    <source>
        <strain evidence="2 3">TCC</strain>
    </source>
</reference>
<comment type="caution">
    <text evidence="2">The sequence shown here is derived from an EMBL/GenBank/DDBJ whole genome shotgun (WGS) entry which is preliminary data.</text>
</comment>
<dbReference type="VEuPathDB" id="TriTrypDB:C4B63_72g43"/>
<keyword evidence="2" id="KW-0378">Hydrolase</keyword>
<dbReference type="Proteomes" id="UP000246078">
    <property type="component" value="Unassembled WGS sequence"/>
</dbReference>
<protein>
    <submittedName>
        <fullName evidence="2">Putative ATP-dependent DEAD/H RNA helicase</fullName>
    </submittedName>
</protein>
<dbReference type="AlphaFoldDB" id="A0A2V2VI24"/>
<accession>A0A2V2VI24</accession>
<dbReference type="VEuPathDB" id="TriTrypDB:TcBrA4_0026230"/>
<gene>
    <name evidence="2" type="ORF">C3747_269g19</name>
</gene>
<proteinExistence type="predicted"/>
<sequence length="275" mass="31606">MCRRLTGLLFVSFSDTSVELLGVLQKGVLFCTGWLPEDCIRHGRNEVCTTILRQIQRVVFTALDGQSRIGNVGDSLLFLMPHEAGCIPCVRTLYRQRERVQWLFTGNEAAAAANGRMLIRLFSFHHLTTLDPKGGPHVNAEHSHLRVHCCSTCREAGWSRQRLTWRRCELERWSRPTRTVCVPIVHAGARRALQRAYKPFFKFLYAHIGHVTTVSFLARDPVMFGHNCRALLGRTRRPRKRRLLSTHRRPEESARAFEVGCDCSWRRVTMIGREA</sequence>
<dbReference type="EMBL" id="PRFC01000269">
    <property type="protein sequence ID" value="PWU95306.1"/>
    <property type="molecule type" value="Genomic_DNA"/>
</dbReference>
<feature type="signal peptide" evidence="1">
    <location>
        <begin position="1"/>
        <end position="16"/>
    </location>
</feature>
<name>A0A2V2VI24_TRYCR</name>
<dbReference type="VEuPathDB" id="TriTrypDB:TcCL_ESM01695"/>
<keyword evidence="1" id="KW-0732">Signal</keyword>
<organism evidence="2 3">
    <name type="scientific">Trypanosoma cruzi</name>
    <dbReference type="NCBI Taxonomy" id="5693"/>
    <lineage>
        <taxon>Eukaryota</taxon>
        <taxon>Discoba</taxon>
        <taxon>Euglenozoa</taxon>
        <taxon>Kinetoplastea</taxon>
        <taxon>Metakinetoplastina</taxon>
        <taxon>Trypanosomatida</taxon>
        <taxon>Trypanosomatidae</taxon>
        <taxon>Trypanosoma</taxon>
        <taxon>Schizotrypanum</taxon>
    </lineage>
</organism>
<keyword evidence="2" id="KW-0547">Nucleotide-binding</keyword>
<keyword evidence="2" id="KW-0067">ATP-binding</keyword>
<evidence type="ECO:0000256" key="1">
    <source>
        <dbReference type="SAM" id="SignalP"/>
    </source>
</evidence>
<dbReference type="VEuPathDB" id="TriTrypDB:C3747_269g19"/>
<dbReference type="GO" id="GO:0004386">
    <property type="term" value="F:helicase activity"/>
    <property type="evidence" value="ECO:0007669"/>
    <property type="project" value="UniProtKB-KW"/>
</dbReference>
<evidence type="ECO:0000313" key="3">
    <source>
        <dbReference type="Proteomes" id="UP000246078"/>
    </source>
</evidence>
<dbReference type="VEuPathDB" id="TriTrypDB:TcG_13184"/>